<evidence type="ECO:0000313" key="5">
    <source>
        <dbReference type="EMBL" id="CAK9077357.1"/>
    </source>
</evidence>
<organism evidence="5 6">
    <name type="scientific">Durusdinium trenchii</name>
    <dbReference type="NCBI Taxonomy" id="1381693"/>
    <lineage>
        <taxon>Eukaryota</taxon>
        <taxon>Sar</taxon>
        <taxon>Alveolata</taxon>
        <taxon>Dinophyceae</taxon>
        <taxon>Suessiales</taxon>
        <taxon>Symbiodiniaceae</taxon>
        <taxon>Durusdinium</taxon>
    </lineage>
</organism>
<feature type="domain" description="EML-like second beta-propeller" evidence="4">
    <location>
        <begin position="456"/>
        <end position="723"/>
    </location>
</feature>
<evidence type="ECO:0000313" key="6">
    <source>
        <dbReference type="Proteomes" id="UP001642484"/>
    </source>
</evidence>
<name>A0ABP0PQ38_9DINO</name>
<accession>A0ABP0PQ38</accession>
<dbReference type="InterPro" id="IPR050630">
    <property type="entry name" value="WD_repeat_EMAP"/>
</dbReference>
<feature type="repeat" description="WD" evidence="3">
    <location>
        <begin position="605"/>
        <end position="646"/>
    </location>
</feature>
<dbReference type="SUPFAM" id="SSF50978">
    <property type="entry name" value="WD40 repeat-like"/>
    <property type="match status" value="1"/>
</dbReference>
<dbReference type="EMBL" id="CAXAMN010023384">
    <property type="protein sequence ID" value="CAK9077357.1"/>
    <property type="molecule type" value="Genomic_DNA"/>
</dbReference>
<dbReference type="InterPro" id="IPR001680">
    <property type="entry name" value="WD40_rpt"/>
</dbReference>
<dbReference type="InterPro" id="IPR015943">
    <property type="entry name" value="WD40/YVTN_repeat-like_dom_sf"/>
</dbReference>
<evidence type="ECO:0000256" key="3">
    <source>
        <dbReference type="PROSITE-ProRule" id="PRU00221"/>
    </source>
</evidence>
<dbReference type="Proteomes" id="UP001642484">
    <property type="component" value="Unassembled WGS sequence"/>
</dbReference>
<evidence type="ECO:0000256" key="1">
    <source>
        <dbReference type="ARBA" id="ARBA00022574"/>
    </source>
</evidence>
<dbReference type="PANTHER" id="PTHR13720:SF33">
    <property type="entry name" value="HELP DOMAIN-CONTAINING PROTEIN"/>
    <property type="match status" value="1"/>
</dbReference>
<evidence type="ECO:0000256" key="2">
    <source>
        <dbReference type="ARBA" id="ARBA00022737"/>
    </source>
</evidence>
<evidence type="ECO:0000259" key="4">
    <source>
        <dbReference type="Pfam" id="PF23414"/>
    </source>
</evidence>
<keyword evidence="1 3" id="KW-0853">WD repeat</keyword>
<reference evidence="5 6" key="1">
    <citation type="submission" date="2024-02" db="EMBL/GenBank/DDBJ databases">
        <authorList>
            <person name="Chen Y."/>
            <person name="Shah S."/>
            <person name="Dougan E. K."/>
            <person name="Thang M."/>
            <person name="Chan C."/>
        </authorList>
    </citation>
    <scope>NUCLEOTIDE SEQUENCE [LARGE SCALE GENOMIC DNA]</scope>
</reference>
<dbReference type="InterPro" id="IPR036322">
    <property type="entry name" value="WD40_repeat_dom_sf"/>
</dbReference>
<gene>
    <name evidence="5" type="ORF">CCMP2556_LOCUS38139</name>
</gene>
<dbReference type="Pfam" id="PF23414">
    <property type="entry name" value="Beta-prop_EML_2"/>
    <property type="match status" value="1"/>
</dbReference>
<dbReference type="InterPro" id="IPR055442">
    <property type="entry name" value="Beta-prop_EML-like_2nd"/>
</dbReference>
<protein>
    <recommendedName>
        <fullName evidence="4">EML-like second beta-propeller domain-containing protein</fullName>
    </recommendedName>
</protein>
<keyword evidence="6" id="KW-1185">Reference proteome</keyword>
<keyword evidence="2" id="KW-0677">Repeat</keyword>
<sequence length="730" mass="81501">MVRPRSLPPPERDAGVLTDFGRHRLMVYAPSTWKPDKNCAKAPELQLVREHVYGMDGSAPQSVHFTMDGRCVYIAARLCIIEDLLQPRQTYFEGHNADVLCLSLAPKLDLAISGQQEPPGVGSSYACVWCPSYPSRALCRLHCFLDRSGATKGDEVPRHRDRKEGEVDFPFWCPGDRRAQLRGISAVAIAASGRFAVMMALDDKRSIILFKLPACCAKPVTSEVSQTYVIRVPTMVVASGGNICELATTNPFDSERRFRFATLNKTAVKLYEYREASNELVHGAVIFGKAPQQHLNHVAYATEAGHLLMCGKEGRLYDVHGSHVHHSAVLSHQLGCAVSLWKIKGQSYEFLAADTTGTFLLGRFEEDPPAKPRKTRPLGIRPQVAERFTLEQLPAKPGQEFPKGLRPKWRSLAVNERGLVLAASEGHMLVIFDLGLTGQRRCIWRVVQVGHKVEAWALAHHPKIPGLCASGDERGVIHFWDLEQRKPLLEKTYRSDQTVHRLEFSPEGDLLVLGQLGIVTILEFPSLQSVHRRRVSFVKDFRGQEGEVISWIVFSNYADGEDSRYLACACWDQNIYLFRLVWRTKAGHKHKGSERHREIMYRGTLTGNSSSPTHVMFTADAQFLVSNSTDLSILVWRTGTGERLHCLAAVRDMPRAGPWRNIIGWPVAGVWKKSYAQSDVNAVCQSYGSGGQPDGDVLAVADDEHMVNLYRFPAPISLSQGRQQLGNQVL</sequence>
<dbReference type="PROSITE" id="PS50082">
    <property type="entry name" value="WD_REPEATS_2"/>
    <property type="match status" value="1"/>
</dbReference>
<dbReference type="Gene3D" id="2.130.10.10">
    <property type="entry name" value="YVTN repeat-like/Quinoprotein amine dehydrogenase"/>
    <property type="match status" value="2"/>
</dbReference>
<dbReference type="SMART" id="SM00320">
    <property type="entry name" value="WD40"/>
    <property type="match status" value="5"/>
</dbReference>
<dbReference type="PANTHER" id="PTHR13720">
    <property type="entry name" value="WD-40 REPEAT PROTEIN"/>
    <property type="match status" value="1"/>
</dbReference>
<comment type="caution">
    <text evidence="5">The sequence shown here is derived from an EMBL/GenBank/DDBJ whole genome shotgun (WGS) entry which is preliminary data.</text>
</comment>
<proteinExistence type="predicted"/>